<sequence length="270" mass="30478">MKAFISYTALVILSIIGIYPALWIVLSSLKTGNSLFSETLIPETFTLEHYRNLFLNTDYSLWFMNSLKIAVISMLIGTLFVLLTSYTISRHRFAGRKITMNMLLVLHMFPGFMAMIAVYILLLQINLLDNHWALILVYSSSAVLTHNFFAKGYFDTLPKSLEEAARIDGAGQWTVFVRIMLPLTRPLLTFVSLMIFIETFSDFIFAQLIIRTEEKRTLAVGLWNMVNSRQSTEFTTFAAGAVLVSIPIVVLFMSLQRFLVAGLTSGANKG</sequence>
<evidence type="ECO:0000256" key="4">
    <source>
        <dbReference type="ARBA" id="ARBA00022692"/>
    </source>
</evidence>
<comment type="similarity">
    <text evidence="7">Belongs to the binding-protein-dependent transport system permease family.</text>
</comment>
<evidence type="ECO:0000256" key="2">
    <source>
        <dbReference type="ARBA" id="ARBA00022448"/>
    </source>
</evidence>
<evidence type="ECO:0000256" key="1">
    <source>
        <dbReference type="ARBA" id="ARBA00004651"/>
    </source>
</evidence>
<keyword evidence="4 7" id="KW-0812">Transmembrane</keyword>
<evidence type="ECO:0000256" key="3">
    <source>
        <dbReference type="ARBA" id="ARBA00022475"/>
    </source>
</evidence>
<keyword evidence="2 7" id="KW-0813">Transport</keyword>
<dbReference type="PROSITE" id="PS50928">
    <property type="entry name" value="ABC_TM1"/>
    <property type="match status" value="1"/>
</dbReference>
<dbReference type="AlphaFoldDB" id="A0A0D5NLV1"/>
<dbReference type="InterPro" id="IPR000515">
    <property type="entry name" value="MetI-like"/>
</dbReference>
<dbReference type="GO" id="GO:0015423">
    <property type="term" value="F:ABC-type maltose transporter activity"/>
    <property type="evidence" value="ECO:0007669"/>
    <property type="project" value="TreeGrafter"/>
</dbReference>
<dbReference type="EMBL" id="CP011058">
    <property type="protein sequence ID" value="AJY75913.1"/>
    <property type="molecule type" value="Genomic_DNA"/>
</dbReference>
<dbReference type="Gene3D" id="1.10.3720.10">
    <property type="entry name" value="MetI-like"/>
    <property type="match status" value="1"/>
</dbReference>
<accession>A0A0D5NLV1</accession>
<evidence type="ECO:0000256" key="7">
    <source>
        <dbReference type="RuleBase" id="RU363032"/>
    </source>
</evidence>
<feature type="domain" description="ABC transmembrane type-1" evidence="8">
    <location>
        <begin position="63"/>
        <end position="255"/>
    </location>
</feature>
<keyword evidence="5 7" id="KW-1133">Transmembrane helix</keyword>
<evidence type="ECO:0000256" key="5">
    <source>
        <dbReference type="ARBA" id="ARBA00022989"/>
    </source>
</evidence>
<name>A0A0D5NLV1_9BACL</name>
<keyword evidence="10" id="KW-1185">Reference proteome</keyword>
<dbReference type="RefSeq" id="WP_045671341.1">
    <property type="nucleotide sequence ID" value="NZ_CP011058.1"/>
</dbReference>
<reference evidence="10" key="2">
    <citation type="submission" date="2015-03" db="EMBL/GenBank/DDBJ databases">
        <title>Genome sequence of Paenibacillus beijingensis strain DSM 24997T.</title>
        <authorList>
            <person name="Kwak Y."/>
            <person name="Shin J.-H."/>
        </authorList>
    </citation>
    <scope>NUCLEOTIDE SEQUENCE [LARGE SCALE GENOMIC DNA]</scope>
    <source>
        <strain evidence="10">DSM 24997</strain>
    </source>
</reference>
<organism evidence="9 10">
    <name type="scientific">Paenibacillus beijingensis</name>
    <dbReference type="NCBI Taxonomy" id="1126833"/>
    <lineage>
        <taxon>Bacteria</taxon>
        <taxon>Bacillati</taxon>
        <taxon>Bacillota</taxon>
        <taxon>Bacilli</taxon>
        <taxon>Bacillales</taxon>
        <taxon>Paenibacillaceae</taxon>
        <taxon>Paenibacillus</taxon>
    </lineage>
</organism>
<dbReference type="Pfam" id="PF00528">
    <property type="entry name" value="BPD_transp_1"/>
    <property type="match status" value="1"/>
</dbReference>
<dbReference type="PATRIC" id="fig|1126833.4.peg.3696"/>
<evidence type="ECO:0000313" key="10">
    <source>
        <dbReference type="Proteomes" id="UP000032633"/>
    </source>
</evidence>
<dbReference type="OrthoDB" id="9794684at2"/>
<keyword evidence="6 7" id="KW-0472">Membrane</keyword>
<dbReference type="HOGENOM" id="CLU_016047_1_2_9"/>
<protein>
    <submittedName>
        <fullName evidence="9">Arabinogalactan ABC transporter permease</fullName>
    </submittedName>
</protein>
<proteinExistence type="inferred from homology"/>
<gene>
    <name evidence="9" type="ORF">VN24_16850</name>
</gene>
<reference evidence="9 10" key="1">
    <citation type="journal article" date="2015" name="J. Biotechnol.">
        <title>Complete genome sequence of Paenibacillus beijingensis 7188(T) (=DSM 24997(T)), a novel rhizobacterium from jujube garden soil.</title>
        <authorList>
            <person name="Kwak Y."/>
            <person name="Shin J.H."/>
        </authorList>
    </citation>
    <scope>NUCLEOTIDE SEQUENCE [LARGE SCALE GENOMIC DNA]</scope>
    <source>
        <strain evidence="9 10">DSM 24997</strain>
    </source>
</reference>
<dbReference type="KEGG" id="pbj:VN24_16850"/>
<feature type="transmembrane region" description="Helical" evidence="7">
    <location>
        <begin position="59"/>
        <end position="83"/>
    </location>
</feature>
<evidence type="ECO:0000313" key="9">
    <source>
        <dbReference type="EMBL" id="AJY75913.1"/>
    </source>
</evidence>
<comment type="subcellular location">
    <subcellularLocation>
        <location evidence="1 7">Cell membrane</location>
        <topology evidence="1 7">Multi-pass membrane protein</topology>
    </subcellularLocation>
</comment>
<dbReference type="Proteomes" id="UP000032633">
    <property type="component" value="Chromosome"/>
</dbReference>
<dbReference type="GO" id="GO:0042956">
    <property type="term" value="P:maltodextrin transmembrane transport"/>
    <property type="evidence" value="ECO:0007669"/>
    <property type="project" value="TreeGrafter"/>
</dbReference>
<dbReference type="SUPFAM" id="SSF161098">
    <property type="entry name" value="MetI-like"/>
    <property type="match status" value="1"/>
</dbReference>
<evidence type="ECO:0000256" key="6">
    <source>
        <dbReference type="ARBA" id="ARBA00023136"/>
    </source>
</evidence>
<dbReference type="STRING" id="1126833.VN24_16850"/>
<feature type="transmembrane region" description="Helical" evidence="7">
    <location>
        <begin position="7"/>
        <end position="26"/>
    </location>
</feature>
<feature type="transmembrane region" description="Helical" evidence="7">
    <location>
        <begin position="104"/>
        <end position="125"/>
    </location>
</feature>
<keyword evidence="3" id="KW-1003">Cell membrane</keyword>
<dbReference type="GO" id="GO:0005886">
    <property type="term" value="C:plasma membrane"/>
    <property type="evidence" value="ECO:0007669"/>
    <property type="project" value="UniProtKB-SubCell"/>
</dbReference>
<dbReference type="InterPro" id="IPR035906">
    <property type="entry name" value="MetI-like_sf"/>
</dbReference>
<dbReference type="InterPro" id="IPR050901">
    <property type="entry name" value="BP-dep_ABC_trans_perm"/>
</dbReference>
<dbReference type="PANTHER" id="PTHR32243">
    <property type="entry name" value="MALTOSE TRANSPORT SYSTEM PERMEASE-RELATED"/>
    <property type="match status" value="1"/>
</dbReference>
<dbReference type="PANTHER" id="PTHR32243:SF34">
    <property type="entry name" value="GALACTOOLIGOSACCHARIDES TRANSPORT SYSTEM PERMEASE PROTEIN GANQ"/>
    <property type="match status" value="1"/>
</dbReference>
<feature type="transmembrane region" description="Helical" evidence="7">
    <location>
        <begin position="187"/>
        <end position="210"/>
    </location>
</feature>
<evidence type="ECO:0000259" key="8">
    <source>
        <dbReference type="PROSITE" id="PS50928"/>
    </source>
</evidence>
<feature type="transmembrane region" description="Helical" evidence="7">
    <location>
        <begin position="234"/>
        <end position="255"/>
    </location>
</feature>
<dbReference type="CDD" id="cd06261">
    <property type="entry name" value="TM_PBP2"/>
    <property type="match status" value="1"/>
</dbReference>